<dbReference type="GO" id="GO:0016618">
    <property type="term" value="F:hydroxypyruvate reductase [NAD(P)H] activity"/>
    <property type="evidence" value="ECO:0007669"/>
    <property type="project" value="TreeGrafter"/>
</dbReference>
<dbReference type="AlphaFoldDB" id="A0A9K3D4J8"/>
<keyword evidence="4" id="KW-1185">Reference proteome</keyword>
<dbReference type="InterPro" id="IPR029753">
    <property type="entry name" value="D-isomer_DH_CS"/>
</dbReference>
<name>A0A9K3D4J8_9EUKA</name>
<dbReference type="PROSITE" id="PS00671">
    <property type="entry name" value="D_2_HYDROXYACID_DH_3"/>
    <property type="match status" value="1"/>
</dbReference>
<evidence type="ECO:0000259" key="2">
    <source>
        <dbReference type="Pfam" id="PF02826"/>
    </source>
</evidence>
<reference evidence="3 4" key="1">
    <citation type="journal article" date="2018" name="PLoS ONE">
        <title>The draft genome of Kipferlia bialata reveals reductive genome evolution in fornicate parasites.</title>
        <authorList>
            <person name="Tanifuji G."/>
            <person name="Takabayashi S."/>
            <person name="Kume K."/>
            <person name="Takagi M."/>
            <person name="Nakayama T."/>
            <person name="Kamikawa R."/>
            <person name="Inagaki Y."/>
            <person name="Hashimoto T."/>
        </authorList>
    </citation>
    <scope>NUCLEOTIDE SEQUENCE [LARGE SCALE GENOMIC DNA]</scope>
    <source>
        <strain evidence="3">NY0173</strain>
    </source>
</reference>
<dbReference type="Pfam" id="PF02826">
    <property type="entry name" value="2-Hacid_dh_C"/>
    <property type="match status" value="1"/>
</dbReference>
<dbReference type="PANTHER" id="PTHR10996:SF114">
    <property type="entry name" value="GLYOXYLATE_HYDROXYPYRUVATE REDUCTASE A"/>
    <property type="match status" value="1"/>
</dbReference>
<feature type="domain" description="D-isomer specific 2-hydroxyacid dehydrogenase NAD-binding" evidence="2">
    <location>
        <begin position="119"/>
        <end position="281"/>
    </location>
</feature>
<keyword evidence="1" id="KW-0560">Oxidoreductase</keyword>
<dbReference type="GO" id="GO:0030267">
    <property type="term" value="F:glyoxylate reductase (NADPH) activity"/>
    <property type="evidence" value="ECO:0007669"/>
    <property type="project" value="TreeGrafter"/>
</dbReference>
<sequence>ATTTADDAFSAYLGAFVEALTTELESLSFSPSISLCPDDTCPQDSDFVIVWGAFPAYLATIPPTCKAILSFGAGVDHLVSESKVSLIPRGVDGNRIPVVRLTDDALAHAMSEYVLYNVLRYTTQAHTYAVSQRKSLWSCPDHPYRPRVGFLGYGRLARHCHEAGKAFMHNVSVWTRSGTDPLQTHPTLEAFLSSTDILVVLCPLTKETRHILDETTLSMLPRGACVINAARGAVIDTEGLKAVLAKGHLSFAALDVFETEPLPPSDSLWSMDNVYITPHVAAITHPESAAADMAGKIRQLCDGVTDVKGLVDMDRLY</sequence>
<evidence type="ECO:0000256" key="1">
    <source>
        <dbReference type="ARBA" id="ARBA00023002"/>
    </source>
</evidence>
<dbReference type="InterPro" id="IPR036291">
    <property type="entry name" value="NAD(P)-bd_dom_sf"/>
</dbReference>
<accession>A0A9K3D4J8</accession>
<dbReference type="SUPFAM" id="SSF51735">
    <property type="entry name" value="NAD(P)-binding Rossmann-fold domains"/>
    <property type="match status" value="1"/>
</dbReference>
<dbReference type="InterPro" id="IPR006140">
    <property type="entry name" value="D-isomer_DH_NAD-bd"/>
</dbReference>
<organism evidence="3 4">
    <name type="scientific">Kipferlia bialata</name>
    <dbReference type="NCBI Taxonomy" id="797122"/>
    <lineage>
        <taxon>Eukaryota</taxon>
        <taxon>Metamonada</taxon>
        <taxon>Carpediemonas-like organisms</taxon>
        <taxon>Kipferlia</taxon>
    </lineage>
</organism>
<dbReference type="PANTHER" id="PTHR10996">
    <property type="entry name" value="2-HYDROXYACID DEHYDROGENASE-RELATED"/>
    <property type="match status" value="1"/>
</dbReference>
<dbReference type="EMBL" id="BDIP01003006">
    <property type="protein sequence ID" value="GIQ87139.1"/>
    <property type="molecule type" value="Genomic_DNA"/>
</dbReference>
<dbReference type="Gene3D" id="3.40.50.720">
    <property type="entry name" value="NAD(P)-binding Rossmann-like Domain"/>
    <property type="match status" value="2"/>
</dbReference>
<dbReference type="Proteomes" id="UP000265618">
    <property type="component" value="Unassembled WGS sequence"/>
</dbReference>
<comment type="caution">
    <text evidence="3">The sequence shown here is derived from an EMBL/GenBank/DDBJ whole genome shotgun (WGS) entry which is preliminary data.</text>
</comment>
<dbReference type="OrthoDB" id="298012at2759"/>
<dbReference type="GO" id="GO:0005829">
    <property type="term" value="C:cytosol"/>
    <property type="evidence" value="ECO:0007669"/>
    <property type="project" value="TreeGrafter"/>
</dbReference>
<evidence type="ECO:0000313" key="3">
    <source>
        <dbReference type="EMBL" id="GIQ87139.1"/>
    </source>
</evidence>
<evidence type="ECO:0000313" key="4">
    <source>
        <dbReference type="Proteomes" id="UP000265618"/>
    </source>
</evidence>
<dbReference type="GO" id="GO:0051287">
    <property type="term" value="F:NAD binding"/>
    <property type="evidence" value="ECO:0007669"/>
    <property type="project" value="InterPro"/>
</dbReference>
<dbReference type="InterPro" id="IPR050223">
    <property type="entry name" value="D-isomer_2-hydroxyacid_DH"/>
</dbReference>
<proteinExistence type="predicted"/>
<feature type="non-terminal residue" evidence="3">
    <location>
        <position position="1"/>
    </location>
</feature>
<gene>
    <name evidence="3" type="ORF">KIPB_009120</name>
</gene>
<protein>
    <recommendedName>
        <fullName evidence="2">D-isomer specific 2-hydroxyacid dehydrogenase NAD-binding domain-containing protein</fullName>
    </recommendedName>
</protein>